<evidence type="ECO:0000313" key="2">
    <source>
        <dbReference type="Proteomes" id="UP001280581"/>
    </source>
</evidence>
<name>A0AAN6RDE6_9PLEO</name>
<organism evidence="1 2">
    <name type="scientific">Pseudopithomyces chartarum</name>
    <dbReference type="NCBI Taxonomy" id="1892770"/>
    <lineage>
        <taxon>Eukaryota</taxon>
        <taxon>Fungi</taxon>
        <taxon>Dikarya</taxon>
        <taxon>Ascomycota</taxon>
        <taxon>Pezizomycotina</taxon>
        <taxon>Dothideomycetes</taxon>
        <taxon>Pleosporomycetidae</taxon>
        <taxon>Pleosporales</taxon>
        <taxon>Massarineae</taxon>
        <taxon>Didymosphaeriaceae</taxon>
        <taxon>Pseudopithomyces</taxon>
    </lineage>
</organism>
<proteinExistence type="predicted"/>
<sequence length="476" mass="53795">MENQPGLVTHLPAITLSAEDRADLLKIYTDACEVDPSFMMLRWDLSPRAQFTTNPNPPPMEDSDSAWLGISKVLEAEGLLNIPLGPDSDYIDCSHIHPLFRFENYSPDFTNNLNRQAWENMAPAHALATKWLTAPCLQPFWYRMAFGTRHTQEDGLHTLAPSPIENNPHAAQAALEAMFLDLSRKLTILFCPENVAGGEVEGFFAPSNVVAISAMDDMEDSPNALVSTNAVSVASRHANALWESDYFDGHLALSSVFLYHLLSPRSTTNNDPSSKMRLHFSIATTLCHELAHGIWQYRGFGQPESFIFPIDLSNEAGYSWIYHVLGAEMIGSSPNLEDRFDHISSVDGRNFNKYPSLTTIVPLRYINAWFRRDTWDRIEEVVQNKMLFFPSPTSISGPRYWIAERYAEGPKGKTFYEILYKDDKILYPPWAIGNITTPPQGVDIHDWFLELSHREKEIARGNGFPVDFYETLALKG</sequence>
<dbReference type="AlphaFoldDB" id="A0AAN6RDE6"/>
<accession>A0AAN6RDE6</accession>
<comment type="caution">
    <text evidence="1">The sequence shown here is derived from an EMBL/GenBank/DDBJ whole genome shotgun (WGS) entry which is preliminary data.</text>
</comment>
<dbReference type="Proteomes" id="UP001280581">
    <property type="component" value="Unassembled WGS sequence"/>
</dbReference>
<keyword evidence="2" id="KW-1185">Reference proteome</keyword>
<dbReference type="EMBL" id="WVTA01000013">
    <property type="protein sequence ID" value="KAK3203029.1"/>
    <property type="molecule type" value="Genomic_DNA"/>
</dbReference>
<gene>
    <name evidence="1" type="ORF">GRF29_154g1514027</name>
</gene>
<protein>
    <submittedName>
        <fullName evidence="1">Uncharacterized protein</fullName>
    </submittedName>
</protein>
<reference evidence="1 2" key="1">
    <citation type="submission" date="2021-02" db="EMBL/GenBank/DDBJ databases">
        <title>Genome assembly of Pseudopithomyces chartarum.</title>
        <authorList>
            <person name="Jauregui R."/>
            <person name="Singh J."/>
            <person name="Voisey C."/>
        </authorList>
    </citation>
    <scope>NUCLEOTIDE SEQUENCE [LARGE SCALE GENOMIC DNA]</scope>
    <source>
        <strain evidence="1 2">AGR01</strain>
    </source>
</reference>
<evidence type="ECO:0000313" key="1">
    <source>
        <dbReference type="EMBL" id="KAK3203029.1"/>
    </source>
</evidence>